<dbReference type="STRING" id="1121393.SAMN02745216_04422"/>
<dbReference type="PRINTS" id="PR01179">
    <property type="entry name" value="ODADCRBXLASE"/>
</dbReference>
<evidence type="ECO:0000256" key="4">
    <source>
        <dbReference type="ARBA" id="ARBA00023239"/>
    </source>
</evidence>
<organism evidence="6 7">
    <name type="scientific">Desulfatibacillum alkenivorans DSM 16219</name>
    <dbReference type="NCBI Taxonomy" id="1121393"/>
    <lineage>
        <taxon>Bacteria</taxon>
        <taxon>Pseudomonadati</taxon>
        <taxon>Thermodesulfobacteriota</taxon>
        <taxon>Desulfobacteria</taxon>
        <taxon>Desulfobacterales</taxon>
        <taxon>Desulfatibacillaceae</taxon>
        <taxon>Desulfatibacillum</taxon>
    </lineage>
</organism>
<dbReference type="SUPFAM" id="SSF51419">
    <property type="entry name" value="PLP-binding barrel"/>
    <property type="match status" value="1"/>
</dbReference>
<dbReference type="Gene3D" id="2.40.37.10">
    <property type="entry name" value="Lyase, Ornithine Decarboxylase, Chain A, domain 1"/>
    <property type="match status" value="1"/>
</dbReference>
<dbReference type="InterPro" id="IPR002433">
    <property type="entry name" value="Orn_de-COase"/>
</dbReference>
<dbReference type="GO" id="GO:0005737">
    <property type="term" value="C:cytoplasm"/>
    <property type="evidence" value="ECO:0007669"/>
    <property type="project" value="TreeGrafter"/>
</dbReference>
<dbReference type="InterPro" id="IPR000183">
    <property type="entry name" value="Orn/DAP/Arg_de-COase"/>
</dbReference>
<dbReference type="PANTHER" id="PTHR11482">
    <property type="entry name" value="ARGININE/DIAMINOPIMELATE/ORNITHINE DECARBOXYLASE"/>
    <property type="match status" value="1"/>
</dbReference>
<evidence type="ECO:0000256" key="3">
    <source>
        <dbReference type="ARBA" id="ARBA00022898"/>
    </source>
</evidence>
<evidence type="ECO:0000313" key="7">
    <source>
        <dbReference type="Proteomes" id="UP000183994"/>
    </source>
</evidence>
<protein>
    <submittedName>
        <fullName evidence="6">Ornithine decarboxylase</fullName>
    </submittedName>
</protein>
<reference evidence="7" key="1">
    <citation type="submission" date="2016-11" db="EMBL/GenBank/DDBJ databases">
        <authorList>
            <person name="Varghese N."/>
            <person name="Submissions S."/>
        </authorList>
    </citation>
    <scope>NUCLEOTIDE SEQUENCE [LARGE SCALE GENOMIC DNA]</scope>
    <source>
        <strain evidence="7">DSM 16219</strain>
    </source>
</reference>
<dbReference type="EMBL" id="FQZU01000040">
    <property type="protein sequence ID" value="SHK98595.1"/>
    <property type="molecule type" value="Genomic_DNA"/>
</dbReference>
<dbReference type="InterPro" id="IPR022644">
    <property type="entry name" value="De-COase2_N"/>
</dbReference>
<sequence>MDLNTLFKILMPRIHELDTPCFVYNLDIIEKNLRNLRQALRPDKILFGVRCNPLPQVLKVLHQNQCGFDAGNPVELEYVKQVAREGADCFNGCPIASADSVKEMYAQGVRIFSADSASQMENLAANAPHAKILIRVSSSNAGSLIADSHRLGVEENHANRLLDYAAARGVEVCGLSFHPGSQCVNLENWKAGISACARLAREYPSLQILHIAGGFPAHYQGASPDACTVADAIKQAIGKYYPFTPVLWMQPSRFLAADAAVTLTTAVHTDESCYPRRLFVDASVFAGHGEILTMNNRLQYPICGLAPASRFYHYQVHGCTSSGVDTFTADALLPEVRVNHADPSQSSRIVICNAGAYCASMIRGSRKTGFNGAKAPGLYFLEGEQLAPGF</sequence>
<dbReference type="Pfam" id="PF02784">
    <property type="entry name" value="Orn_Arg_deC_N"/>
    <property type="match status" value="1"/>
</dbReference>
<dbReference type="GO" id="GO:0004586">
    <property type="term" value="F:ornithine decarboxylase activity"/>
    <property type="evidence" value="ECO:0007669"/>
    <property type="project" value="TreeGrafter"/>
</dbReference>
<proteinExistence type="inferred from homology"/>
<dbReference type="AlphaFoldDB" id="A0A1M6WYF4"/>
<dbReference type="PANTHER" id="PTHR11482:SF6">
    <property type="entry name" value="ORNITHINE DECARBOXYLASE 1-RELATED"/>
    <property type="match status" value="1"/>
</dbReference>
<comment type="cofactor">
    <cofactor evidence="1">
        <name>pyridoxal 5'-phosphate</name>
        <dbReference type="ChEBI" id="CHEBI:597326"/>
    </cofactor>
</comment>
<keyword evidence="7" id="KW-1185">Reference proteome</keyword>
<dbReference type="Gene3D" id="3.20.20.10">
    <property type="entry name" value="Alanine racemase"/>
    <property type="match status" value="1"/>
</dbReference>
<dbReference type="InterPro" id="IPR009006">
    <property type="entry name" value="Ala_racemase/Decarboxylase_C"/>
</dbReference>
<dbReference type="SUPFAM" id="SSF50621">
    <property type="entry name" value="Alanine racemase C-terminal domain-like"/>
    <property type="match status" value="1"/>
</dbReference>
<dbReference type="RefSeq" id="WP_073478422.1">
    <property type="nucleotide sequence ID" value="NZ_FQZU01000040.1"/>
</dbReference>
<dbReference type="InterPro" id="IPR029066">
    <property type="entry name" value="PLP-binding_barrel"/>
</dbReference>
<name>A0A1M6WYF4_9BACT</name>
<evidence type="ECO:0000259" key="5">
    <source>
        <dbReference type="Pfam" id="PF02784"/>
    </source>
</evidence>
<dbReference type="PRINTS" id="PR01182">
    <property type="entry name" value="ORNDCRBXLASE"/>
</dbReference>
<comment type="similarity">
    <text evidence="2">Belongs to the Orn/Lys/Arg decarboxylase class-II family.</text>
</comment>
<dbReference type="Proteomes" id="UP000183994">
    <property type="component" value="Unassembled WGS sequence"/>
</dbReference>
<accession>A0A1M6WYF4</accession>
<keyword evidence="3" id="KW-0663">Pyridoxal phosphate</keyword>
<evidence type="ECO:0000256" key="2">
    <source>
        <dbReference type="ARBA" id="ARBA00008872"/>
    </source>
</evidence>
<feature type="domain" description="Orn/DAP/Arg decarboxylase 2 N-terminal" evidence="5">
    <location>
        <begin position="28"/>
        <end position="257"/>
    </location>
</feature>
<keyword evidence="4" id="KW-0456">Lyase</keyword>
<evidence type="ECO:0000313" key="6">
    <source>
        <dbReference type="EMBL" id="SHK98595.1"/>
    </source>
</evidence>
<dbReference type="GO" id="GO:0033387">
    <property type="term" value="P:putrescine biosynthetic process from arginine, via ornithine"/>
    <property type="evidence" value="ECO:0007669"/>
    <property type="project" value="TreeGrafter"/>
</dbReference>
<evidence type="ECO:0000256" key="1">
    <source>
        <dbReference type="ARBA" id="ARBA00001933"/>
    </source>
</evidence>
<gene>
    <name evidence="6" type="ORF">SAMN02745216_04422</name>
</gene>